<dbReference type="Proteomes" id="UP001301769">
    <property type="component" value="Unassembled WGS sequence"/>
</dbReference>
<feature type="transmembrane region" description="Helical" evidence="2">
    <location>
        <begin position="134"/>
        <end position="156"/>
    </location>
</feature>
<keyword evidence="2" id="KW-1133">Transmembrane helix</keyword>
<keyword evidence="2" id="KW-0812">Transmembrane</keyword>
<protein>
    <submittedName>
        <fullName evidence="3">Uncharacterized protein</fullName>
    </submittedName>
</protein>
<evidence type="ECO:0000256" key="1">
    <source>
        <dbReference type="SAM" id="MobiDB-lite"/>
    </source>
</evidence>
<reference evidence="3" key="1">
    <citation type="journal article" date="2023" name="Mol. Phylogenet. Evol.">
        <title>Genome-scale phylogeny and comparative genomics of the fungal order Sordariales.</title>
        <authorList>
            <person name="Hensen N."/>
            <person name="Bonometti L."/>
            <person name="Westerberg I."/>
            <person name="Brannstrom I.O."/>
            <person name="Guillou S."/>
            <person name="Cros-Aarteil S."/>
            <person name="Calhoun S."/>
            <person name="Haridas S."/>
            <person name="Kuo A."/>
            <person name="Mondo S."/>
            <person name="Pangilinan J."/>
            <person name="Riley R."/>
            <person name="LaButti K."/>
            <person name="Andreopoulos B."/>
            <person name="Lipzen A."/>
            <person name="Chen C."/>
            <person name="Yan M."/>
            <person name="Daum C."/>
            <person name="Ng V."/>
            <person name="Clum A."/>
            <person name="Steindorff A."/>
            <person name="Ohm R.A."/>
            <person name="Martin F."/>
            <person name="Silar P."/>
            <person name="Natvig D.O."/>
            <person name="Lalanne C."/>
            <person name="Gautier V."/>
            <person name="Ament-Velasquez S.L."/>
            <person name="Kruys A."/>
            <person name="Hutchinson M.I."/>
            <person name="Powell A.J."/>
            <person name="Barry K."/>
            <person name="Miller A.N."/>
            <person name="Grigoriev I.V."/>
            <person name="Debuchy R."/>
            <person name="Gladieux P."/>
            <person name="Hiltunen Thoren M."/>
            <person name="Johannesson H."/>
        </authorList>
    </citation>
    <scope>NUCLEOTIDE SEQUENCE</scope>
    <source>
        <strain evidence="3">PSN293</strain>
    </source>
</reference>
<evidence type="ECO:0000313" key="3">
    <source>
        <dbReference type="EMBL" id="KAK4208672.1"/>
    </source>
</evidence>
<dbReference type="EMBL" id="MU858234">
    <property type="protein sequence ID" value="KAK4208672.1"/>
    <property type="molecule type" value="Genomic_DNA"/>
</dbReference>
<proteinExistence type="predicted"/>
<evidence type="ECO:0000256" key="2">
    <source>
        <dbReference type="SAM" id="Phobius"/>
    </source>
</evidence>
<feature type="compositionally biased region" description="Polar residues" evidence="1">
    <location>
        <begin position="25"/>
        <end position="54"/>
    </location>
</feature>
<organism evidence="3 4">
    <name type="scientific">Rhypophila decipiens</name>
    <dbReference type="NCBI Taxonomy" id="261697"/>
    <lineage>
        <taxon>Eukaryota</taxon>
        <taxon>Fungi</taxon>
        <taxon>Dikarya</taxon>
        <taxon>Ascomycota</taxon>
        <taxon>Pezizomycotina</taxon>
        <taxon>Sordariomycetes</taxon>
        <taxon>Sordariomycetidae</taxon>
        <taxon>Sordariales</taxon>
        <taxon>Naviculisporaceae</taxon>
        <taxon>Rhypophila</taxon>
    </lineage>
</organism>
<feature type="region of interest" description="Disordered" evidence="1">
    <location>
        <begin position="24"/>
        <end position="56"/>
    </location>
</feature>
<name>A0AAN7B3K0_9PEZI</name>
<evidence type="ECO:0000313" key="4">
    <source>
        <dbReference type="Proteomes" id="UP001301769"/>
    </source>
</evidence>
<gene>
    <name evidence="3" type="ORF">QBC37DRAFT_431624</name>
</gene>
<reference evidence="3" key="2">
    <citation type="submission" date="2023-05" db="EMBL/GenBank/DDBJ databases">
        <authorList>
            <consortium name="Lawrence Berkeley National Laboratory"/>
            <person name="Steindorff A."/>
            <person name="Hensen N."/>
            <person name="Bonometti L."/>
            <person name="Westerberg I."/>
            <person name="Brannstrom I.O."/>
            <person name="Guillou S."/>
            <person name="Cros-Aarteil S."/>
            <person name="Calhoun S."/>
            <person name="Haridas S."/>
            <person name="Kuo A."/>
            <person name="Mondo S."/>
            <person name="Pangilinan J."/>
            <person name="Riley R."/>
            <person name="Labutti K."/>
            <person name="Andreopoulos B."/>
            <person name="Lipzen A."/>
            <person name="Chen C."/>
            <person name="Yanf M."/>
            <person name="Daum C."/>
            <person name="Ng V."/>
            <person name="Clum A."/>
            <person name="Ohm R."/>
            <person name="Martin F."/>
            <person name="Silar P."/>
            <person name="Natvig D."/>
            <person name="Lalanne C."/>
            <person name="Gautier V."/>
            <person name="Ament-Velasquez S.L."/>
            <person name="Kruys A."/>
            <person name="Hutchinson M.I."/>
            <person name="Powell A.J."/>
            <person name="Barry K."/>
            <person name="Miller A.N."/>
            <person name="Grigoriev I.V."/>
            <person name="Debuchy R."/>
            <person name="Gladieux P."/>
            <person name="Thoren M.H."/>
            <person name="Johannesson H."/>
        </authorList>
    </citation>
    <scope>NUCLEOTIDE SEQUENCE</scope>
    <source>
        <strain evidence="3">PSN293</strain>
    </source>
</reference>
<keyword evidence="2" id="KW-0472">Membrane</keyword>
<keyword evidence="4" id="KW-1185">Reference proteome</keyword>
<dbReference type="AlphaFoldDB" id="A0AAN7B3K0"/>
<accession>A0AAN7B3K0</accession>
<feature type="transmembrane region" description="Helical" evidence="2">
    <location>
        <begin position="168"/>
        <end position="189"/>
    </location>
</feature>
<comment type="caution">
    <text evidence="3">The sequence shown here is derived from an EMBL/GenBank/DDBJ whole genome shotgun (WGS) entry which is preliminary data.</text>
</comment>
<sequence>MPSRITLGRRDLFSLRRHDIFPVIEQTQLDSPTSQDDTGSSSDKPMASSESSSHVPIVAITREDMPPAFRHFFRRTDVILLKSPSQTQTKNWASEYQKFRRSTKTTPSFQAIDIDRIGRQLLERYRFVPWPQRIARTFGWMAFFYLTCFVAPNLLAGRSLAETLRHQASVPVMVMVLVIFVVLELDTVMTKWMDKQSGMYGQGRWGLSSLRHMYRALKSFYAIYKEISNPDNISRHLLRKEDEETPISILEARERFQVLSEDGCGMAILSPYPALVVSPTGTHPAGALVRWLNQLYWAYRAWQRLT</sequence>